<comment type="similarity">
    <text evidence="2 6">Belongs to the zinc-containing alcohol dehydrogenase family.</text>
</comment>
<protein>
    <submittedName>
        <fullName evidence="8">Theronine dehydrogenase</fullName>
    </submittedName>
</protein>
<dbReference type="Proteomes" id="UP000054007">
    <property type="component" value="Unassembled WGS sequence"/>
</dbReference>
<evidence type="ECO:0000256" key="1">
    <source>
        <dbReference type="ARBA" id="ARBA00001947"/>
    </source>
</evidence>
<feature type="domain" description="Enoyl reductase (ER)" evidence="7">
    <location>
        <begin position="52"/>
        <end position="384"/>
    </location>
</feature>
<name>A0A0D7B595_9AGAR</name>
<dbReference type="InterPro" id="IPR036291">
    <property type="entry name" value="NAD(P)-bd_dom_sf"/>
</dbReference>
<dbReference type="SMART" id="SM00829">
    <property type="entry name" value="PKS_ER"/>
    <property type="match status" value="1"/>
</dbReference>
<reference evidence="8 9" key="1">
    <citation type="journal article" date="2015" name="Fungal Genet. Biol.">
        <title>Evolution of novel wood decay mechanisms in Agaricales revealed by the genome sequences of Fistulina hepatica and Cylindrobasidium torrendii.</title>
        <authorList>
            <person name="Floudas D."/>
            <person name="Held B.W."/>
            <person name="Riley R."/>
            <person name="Nagy L.G."/>
            <person name="Koehler G."/>
            <person name="Ransdell A.S."/>
            <person name="Younus H."/>
            <person name="Chow J."/>
            <person name="Chiniquy J."/>
            <person name="Lipzen A."/>
            <person name="Tritt A."/>
            <person name="Sun H."/>
            <person name="Haridas S."/>
            <person name="LaButti K."/>
            <person name="Ohm R.A."/>
            <person name="Kues U."/>
            <person name="Blanchette R.A."/>
            <person name="Grigoriev I.V."/>
            <person name="Minto R.E."/>
            <person name="Hibbett D.S."/>
        </authorList>
    </citation>
    <scope>NUCLEOTIDE SEQUENCE [LARGE SCALE GENOMIC DNA]</scope>
    <source>
        <strain evidence="8 9">FP15055 ss-10</strain>
    </source>
</reference>
<evidence type="ECO:0000256" key="2">
    <source>
        <dbReference type="ARBA" id="ARBA00008072"/>
    </source>
</evidence>
<dbReference type="InterPro" id="IPR013154">
    <property type="entry name" value="ADH-like_N"/>
</dbReference>
<evidence type="ECO:0000256" key="6">
    <source>
        <dbReference type="RuleBase" id="RU361277"/>
    </source>
</evidence>
<sequence length="390" mass="41355">MHYKDSRLNAKEWILSGRIIHPAYIKARRSVVSPNTFNMATSETMKAVVYTGGTEAFLEDRPKPTIVEPTDAIVRLTTAAICGTDLHILKGDVPTCKPGTVLGHEGVGIISSVGSAVKAFKTGDRVVVSCITSCLTCRFCRRGIPSHCLSGGWLLGNTIDGVQAEFARIPHADGSLFLAPDAEGITEKDLVMVSDVLPTSLECGVQNGRVEPGKTVAVIGAGPVGLGAVINAQLYSPRMVIVIDLDTNRLEKAKDFGATHTVQSGPGAVEEVMRLTGGDGVDVVIEAVGIPPTFALCQEIVAVGGNIANLGVHGKKVDLHLEKLWNRNITITTRNCDAVTSGMILKLIESGKLRAGNLVTHAYNMESVLDAYATFTAAAKTNALKVLLEF</sequence>
<keyword evidence="3 6" id="KW-0479">Metal-binding</keyword>
<evidence type="ECO:0000313" key="8">
    <source>
        <dbReference type="EMBL" id="KIY65723.1"/>
    </source>
</evidence>
<organism evidence="8 9">
    <name type="scientific">Cylindrobasidium torrendii FP15055 ss-10</name>
    <dbReference type="NCBI Taxonomy" id="1314674"/>
    <lineage>
        <taxon>Eukaryota</taxon>
        <taxon>Fungi</taxon>
        <taxon>Dikarya</taxon>
        <taxon>Basidiomycota</taxon>
        <taxon>Agaricomycotina</taxon>
        <taxon>Agaricomycetes</taxon>
        <taxon>Agaricomycetidae</taxon>
        <taxon>Agaricales</taxon>
        <taxon>Marasmiineae</taxon>
        <taxon>Physalacriaceae</taxon>
        <taxon>Cylindrobasidium</taxon>
    </lineage>
</organism>
<dbReference type="PANTHER" id="PTHR42813:SF4">
    <property type="entry name" value="NADP-DEPENDENT ISOPROPANOL DEHYDROGENASE"/>
    <property type="match status" value="1"/>
</dbReference>
<dbReference type="Pfam" id="PF08240">
    <property type="entry name" value="ADH_N"/>
    <property type="match status" value="1"/>
</dbReference>
<proteinExistence type="inferred from homology"/>
<dbReference type="InterPro" id="IPR020843">
    <property type="entry name" value="ER"/>
</dbReference>
<dbReference type="STRING" id="1314674.A0A0D7B595"/>
<dbReference type="OrthoDB" id="256333at2759"/>
<dbReference type="Gene3D" id="3.90.180.10">
    <property type="entry name" value="Medium-chain alcohol dehydrogenases, catalytic domain"/>
    <property type="match status" value="1"/>
</dbReference>
<evidence type="ECO:0000256" key="5">
    <source>
        <dbReference type="ARBA" id="ARBA00023002"/>
    </source>
</evidence>
<gene>
    <name evidence="8" type="ORF">CYLTODRAFT_424084</name>
</gene>
<dbReference type="PROSITE" id="PS00059">
    <property type="entry name" value="ADH_ZINC"/>
    <property type="match status" value="1"/>
</dbReference>
<dbReference type="InterPro" id="IPR011032">
    <property type="entry name" value="GroES-like_sf"/>
</dbReference>
<keyword evidence="5" id="KW-0560">Oxidoreductase</keyword>
<dbReference type="InterPro" id="IPR013149">
    <property type="entry name" value="ADH-like_C"/>
</dbReference>
<evidence type="ECO:0000256" key="3">
    <source>
        <dbReference type="ARBA" id="ARBA00022723"/>
    </source>
</evidence>
<dbReference type="CDD" id="cd08286">
    <property type="entry name" value="FDH_like_ADH2"/>
    <property type="match status" value="1"/>
</dbReference>
<dbReference type="EMBL" id="KN880579">
    <property type="protein sequence ID" value="KIY65723.1"/>
    <property type="molecule type" value="Genomic_DNA"/>
</dbReference>
<dbReference type="GO" id="GO:0016491">
    <property type="term" value="F:oxidoreductase activity"/>
    <property type="evidence" value="ECO:0007669"/>
    <property type="project" value="UniProtKB-KW"/>
</dbReference>
<dbReference type="SUPFAM" id="SSF51735">
    <property type="entry name" value="NAD(P)-binding Rossmann-fold domains"/>
    <property type="match status" value="1"/>
</dbReference>
<accession>A0A0D7B595</accession>
<keyword evidence="4 6" id="KW-0862">Zinc</keyword>
<dbReference type="GO" id="GO:0008270">
    <property type="term" value="F:zinc ion binding"/>
    <property type="evidence" value="ECO:0007669"/>
    <property type="project" value="InterPro"/>
</dbReference>
<keyword evidence="9" id="KW-1185">Reference proteome</keyword>
<evidence type="ECO:0000259" key="7">
    <source>
        <dbReference type="SMART" id="SM00829"/>
    </source>
</evidence>
<dbReference type="Pfam" id="PF00107">
    <property type="entry name" value="ADH_zinc_N"/>
    <property type="match status" value="1"/>
</dbReference>
<evidence type="ECO:0000256" key="4">
    <source>
        <dbReference type="ARBA" id="ARBA00022833"/>
    </source>
</evidence>
<dbReference type="SUPFAM" id="SSF50129">
    <property type="entry name" value="GroES-like"/>
    <property type="match status" value="1"/>
</dbReference>
<dbReference type="PANTHER" id="PTHR42813">
    <property type="entry name" value="ZINC-TYPE ALCOHOL DEHYDROGENASE-LIKE"/>
    <property type="match status" value="1"/>
</dbReference>
<comment type="cofactor">
    <cofactor evidence="1 6">
        <name>Zn(2+)</name>
        <dbReference type="ChEBI" id="CHEBI:29105"/>
    </cofactor>
</comment>
<dbReference type="InterPro" id="IPR002328">
    <property type="entry name" value="ADH_Zn_CS"/>
</dbReference>
<dbReference type="AlphaFoldDB" id="A0A0D7B595"/>
<dbReference type="Gene3D" id="3.40.50.720">
    <property type="entry name" value="NAD(P)-binding Rossmann-like Domain"/>
    <property type="match status" value="1"/>
</dbReference>
<evidence type="ECO:0000313" key="9">
    <source>
        <dbReference type="Proteomes" id="UP000054007"/>
    </source>
</evidence>